<organism evidence="1 2">
    <name type="scientific">Myriangium duriaei CBS 260.36</name>
    <dbReference type="NCBI Taxonomy" id="1168546"/>
    <lineage>
        <taxon>Eukaryota</taxon>
        <taxon>Fungi</taxon>
        <taxon>Dikarya</taxon>
        <taxon>Ascomycota</taxon>
        <taxon>Pezizomycotina</taxon>
        <taxon>Dothideomycetes</taxon>
        <taxon>Dothideomycetidae</taxon>
        <taxon>Myriangiales</taxon>
        <taxon>Myriangiaceae</taxon>
        <taxon>Myriangium</taxon>
    </lineage>
</organism>
<proteinExistence type="predicted"/>
<accession>A0A9P4MLW5</accession>
<protein>
    <submittedName>
        <fullName evidence="1">Uncharacterized protein</fullName>
    </submittedName>
</protein>
<sequence>MSPSSVHAWDSLPSALQMAIPKVNNVANSDGQMKAFTTSDAITKSATFGIKAAGSSEVLLVQVDNGKIELNTALDAVDRSQ</sequence>
<evidence type="ECO:0000313" key="1">
    <source>
        <dbReference type="EMBL" id="KAF2152126.1"/>
    </source>
</evidence>
<dbReference type="Proteomes" id="UP000799439">
    <property type="component" value="Unassembled WGS sequence"/>
</dbReference>
<comment type="caution">
    <text evidence="1">The sequence shown here is derived from an EMBL/GenBank/DDBJ whole genome shotgun (WGS) entry which is preliminary data.</text>
</comment>
<evidence type="ECO:0000313" key="2">
    <source>
        <dbReference type="Proteomes" id="UP000799439"/>
    </source>
</evidence>
<keyword evidence="2" id="KW-1185">Reference proteome</keyword>
<reference evidence="1" key="1">
    <citation type="journal article" date="2020" name="Stud. Mycol.">
        <title>101 Dothideomycetes genomes: a test case for predicting lifestyles and emergence of pathogens.</title>
        <authorList>
            <person name="Haridas S."/>
            <person name="Albert R."/>
            <person name="Binder M."/>
            <person name="Bloem J."/>
            <person name="Labutti K."/>
            <person name="Salamov A."/>
            <person name="Andreopoulos B."/>
            <person name="Baker S."/>
            <person name="Barry K."/>
            <person name="Bills G."/>
            <person name="Bluhm B."/>
            <person name="Cannon C."/>
            <person name="Castanera R."/>
            <person name="Culley D."/>
            <person name="Daum C."/>
            <person name="Ezra D."/>
            <person name="Gonzalez J."/>
            <person name="Henrissat B."/>
            <person name="Kuo A."/>
            <person name="Liang C."/>
            <person name="Lipzen A."/>
            <person name="Lutzoni F."/>
            <person name="Magnuson J."/>
            <person name="Mondo S."/>
            <person name="Nolan M."/>
            <person name="Ohm R."/>
            <person name="Pangilinan J."/>
            <person name="Park H.-J."/>
            <person name="Ramirez L."/>
            <person name="Alfaro M."/>
            <person name="Sun H."/>
            <person name="Tritt A."/>
            <person name="Yoshinaga Y."/>
            <person name="Zwiers L.-H."/>
            <person name="Turgeon B."/>
            <person name="Goodwin S."/>
            <person name="Spatafora J."/>
            <person name="Crous P."/>
            <person name="Grigoriev I."/>
        </authorList>
    </citation>
    <scope>NUCLEOTIDE SEQUENCE</scope>
    <source>
        <strain evidence="1">CBS 260.36</strain>
    </source>
</reference>
<dbReference type="EMBL" id="ML996087">
    <property type="protein sequence ID" value="KAF2152126.1"/>
    <property type="molecule type" value="Genomic_DNA"/>
</dbReference>
<dbReference type="AlphaFoldDB" id="A0A9P4MLW5"/>
<name>A0A9P4MLW5_9PEZI</name>
<dbReference type="OrthoDB" id="408373at2759"/>
<gene>
    <name evidence="1" type="ORF">K461DRAFT_279661</name>
</gene>